<dbReference type="EMBL" id="MK937595">
    <property type="protein sequence ID" value="QDH92145.1"/>
    <property type="molecule type" value="Genomic_DNA"/>
</dbReference>
<evidence type="ECO:0000313" key="2">
    <source>
        <dbReference type="Proteomes" id="UP000316735"/>
    </source>
</evidence>
<gene>
    <name evidence="1" type="primary">40</name>
    <name evidence="1" type="ORF">SEA_DUBU_40</name>
</gene>
<name>A0A514DEW1_9CAUD</name>
<dbReference type="RefSeq" id="YP_010655484.1">
    <property type="nucleotide sequence ID" value="NC_070828.1"/>
</dbReference>
<organism evidence="1 2">
    <name type="scientific">Streptomyces phage Dubu</name>
    <dbReference type="NCBI Taxonomy" id="2591226"/>
    <lineage>
        <taxon>Viruses</taxon>
        <taxon>Duplodnaviria</taxon>
        <taxon>Heunggongvirae</taxon>
        <taxon>Uroviricota</taxon>
        <taxon>Caudoviricetes</taxon>
        <taxon>Dubuvirus</taxon>
        <taxon>Dubuvirus dubu</taxon>
    </lineage>
</organism>
<keyword evidence="2" id="KW-1185">Reference proteome</keyword>
<dbReference type="GeneID" id="77931346"/>
<evidence type="ECO:0000313" key="1">
    <source>
        <dbReference type="EMBL" id="QDH92145.1"/>
    </source>
</evidence>
<sequence>MVAHDIIVSLSVFVPVPIATGWAWGKCEDQFPAVEEALADMAELPRLLRSYGRAVSQVIRPKLGGRFNVTAFDVVTGSAIGRDQWAWDAEFKVFRAHGEPWAPLMKRARLMVVQTTPLALIPTPQPGPYMPLRVAA</sequence>
<proteinExistence type="predicted"/>
<dbReference type="Proteomes" id="UP000316735">
    <property type="component" value="Segment"/>
</dbReference>
<accession>A0A514DEW1</accession>
<dbReference type="KEGG" id="vg:77931346"/>
<protein>
    <submittedName>
        <fullName evidence="1">Uncharacterized protein</fullName>
    </submittedName>
</protein>
<reference evidence="1 2" key="1">
    <citation type="submission" date="2019-05" db="EMBL/GenBank/DDBJ databases">
        <authorList>
            <person name="Derk J.T."/>
            <person name="Gurtovaia V."/>
            <person name="Hoskins I.B.W."/>
            <person name="Meyer D.A."/>
            <person name="Wheatley K.M."/>
            <person name="Pape-Zambito D.A."/>
            <person name="Garlena R.A."/>
            <person name="Russell D.A."/>
            <person name="Pope W.H."/>
            <person name="Jacobs-Sera D."/>
            <person name="Hatfull G.F."/>
        </authorList>
    </citation>
    <scope>NUCLEOTIDE SEQUENCE [LARGE SCALE GENOMIC DNA]</scope>
</reference>